<dbReference type="Proteomes" id="UP000315389">
    <property type="component" value="Unassembled WGS sequence"/>
</dbReference>
<dbReference type="InterPro" id="IPR035901">
    <property type="entry name" value="GIY-YIG_endonuc_sf"/>
</dbReference>
<keyword evidence="2" id="KW-1185">Reference proteome</keyword>
<sequence>MTSAIDGEYVLTFGDILGAVGLRPEEVLVVRHTYSATGLTGPTDLTPERLLRYTREQSLVNKVPATPPPWWFVFLGEAGLRSRLIAVYRNAGEVLEERTDRLRYFALTEAHTARSLKDRLVIRWSPDPVNWAKLGTAAASFPVLEIADRERVPFPGYDNVLITFPDLKQIINDSRYVDWQVALSAVQGIYLISHMGTGQLYVGKADGQERIWARWAAYARTGHGYNAAMRDAAGLDPAHPEQYQFSLLRVFGPHVPQAEVDMAEVHFKRALLTRQFGLNRN</sequence>
<gene>
    <name evidence="1" type="ORF">FB461_1673</name>
</gene>
<dbReference type="Gene3D" id="3.40.1440.10">
    <property type="entry name" value="GIY-YIG endonuclease"/>
    <property type="match status" value="1"/>
</dbReference>
<dbReference type="RefSeq" id="WP_142120975.1">
    <property type="nucleotide sequence ID" value="NZ_BAAASV010000002.1"/>
</dbReference>
<comment type="caution">
    <text evidence="1">The sequence shown here is derived from an EMBL/GenBank/DDBJ whole genome shotgun (WGS) entry which is preliminary data.</text>
</comment>
<evidence type="ECO:0000313" key="1">
    <source>
        <dbReference type="EMBL" id="TQL62040.1"/>
    </source>
</evidence>
<name>A0A542ZPA1_RARFA</name>
<dbReference type="OrthoDB" id="89044at2"/>
<organism evidence="1 2">
    <name type="scientific">Rarobacter faecitabidus</name>
    <dbReference type="NCBI Taxonomy" id="13243"/>
    <lineage>
        <taxon>Bacteria</taxon>
        <taxon>Bacillati</taxon>
        <taxon>Actinomycetota</taxon>
        <taxon>Actinomycetes</taxon>
        <taxon>Micrococcales</taxon>
        <taxon>Rarobacteraceae</taxon>
        <taxon>Rarobacter</taxon>
    </lineage>
</organism>
<dbReference type="CDD" id="cd10446">
    <property type="entry name" value="GIY-YIG_unchar_1"/>
    <property type="match status" value="1"/>
</dbReference>
<proteinExistence type="predicted"/>
<evidence type="ECO:0008006" key="3">
    <source>
        <dbReference type="Google" id="ProtNLM"/>
    </source>
</evidence>
<protein>
    <recommendedName>
        <fullName evidence="3">GIY-YIG catalytic domain-containing protein</fullName>
    </recommendedName>
</protein>
<dbReference type="EMBL" id="VFOS01000002">
    <property type="protein sequence ID" value="TQL62040.1"/>
    <property type="molecule type" value="Genomic_DNA"/>
</dbReference>
<dbReference type="AlphaFoldDB" id="A0A542ZPA1"/>
<accession>A0A542ZPA1</accession>
<reference evidence="1 2" key="1">
    <citation type="submission" date="2019-06" db="EMBL/GenBank/DDBJ databases">
        <title>Sequencing the genomes of 1000 actinobacteria strains.</title>
        <authorList>
            <person name="Klenk H.-P."/>
        </authorList>
    </citation>
    <scope>NUCLEOTIDE SEQUENCE [LARGE SCALE GENOMIC DNA]</scope>
    <source>
        <strain evidence="1 2">DSM 4813</strain>
    </source>
</reference>
<evidence type="ECO:0000313" key="2">
    <source>
        <dbReference type="Proteomes" id="UP000315389"/>
    </source>
</evidence>